<proteinExistence type="predicted"/>
<dbReference type="SUPFAM" id="SSF117396">
    <property type="entry name" value="TM1631-like"/>
    <property type="match status" value="1"/>
</dbReference>
<dbReference type="AlphaFoldDB" id="A0A521BAW8"/>
<gene>
    <name evidence="1" type="ORF">SAMN06265348_102150</name>
</gene>
<dbReference type="OrthoDB" id="9780310at2"/>
<name>A0A521BAW8_9SPHI</name>
<organism evidence="1 2">
    <name type="scientific">Pedobacter westerhofensis</name>
    <dbReference type="NCBI Taxonomy" id="425512"/>
    <lineage>
        <taxon>Bacteria</taxon>
        <taxon>Pseudomonadati</taxon>
        <taxon>Bacteroidota</taxon>
        <taxon>Sphingobacteriia</taxon>
        <taxon>Sphingobacteriales</taxon>
        <taxon>Sphingobacteriaceae</taxon>
        <taxon>Pedobacter</taxon>
    </lineage>
</organism>
<dbReference type="Gene3D" id="3.20.20.410">
    <property type="entry name" value="Protein of unknown function UPF0759"/>
    <property type="match status" value="1"/>
</dbReference>
<evidence type="ECO:0000313" key="2">
    <source>
        <dbReference type="Proteomes" id="UP000320300"/>
    </source>
</evidence>
<dbReference type="EMBL" id="FXTN01000002">
    <property type="protein sequence ID" value="SMO44254.1"/>
    <property type="molecule type" value="Genomic_DNA"/>
</dbReference>
<dbReference type="Pfam" id="PF01904">
    <property type="entry name" value="DUF72"/>
    <property type="match status" value="1"/>
</dbReference>
<dbReference type="RefSeq" id="WP_142526842.1">
    <property type="nucleotide sequence ID" value="NZ_CBCSJO010000003.1"/>
</dbReference>
<reference evidence="1 2" key="1">
    <citation type="submission" date="2017-05" db="EMBL/GenBank/DDBJ databases">
        <authorList>
            <person name="Varghese N."/>
            <person name="Submissions S."/>
        </authorList>
    </citation>
    <scope>NUCLEOTIDE SEQUENCE [LARGE SCALE GENOMIC DNA]</scope>
    <source>
        <strain evidence="1 2">DSM 19036</strain>
    </source>
</reference>
<dbReference type="PANTHER" id="PTHR30348">
    <property type="entry name" value="UNCHARACTERIZED PROTEIN YECE"/>
    <property type="match status" value="1"/>
</dbReference>
<sequence>MKTNYHIGCSGFHYKHWRDTFYPAKLPVKKWFDFYSQHFDTLELNVTFYRFPQLNMLEKWYNDSHDHFRFAVKAPRVITHFKKFNNTEQMLDDFYGTVKEGLKHKCGCCLFQLPPNYVYTADKLEKIINALHDDVQNVVEFRHESWWNAQVYKSLAEKKISFCGMSHPSLPNEIVHNTEFLYYRFHGEDSLYSSNYTKDRLKAFADQLKSEKKIKEAFVFFNNDIQTYAVFNAQELNRLIQ</sequence>
<protein>
    <submittedName>
        <fullName evidence="1">Uncharacterized conserved protein YecE, DUF72 family</fullName>
    </submittedName>
</protein>
<dbReference type="InterPro" id="IPR036520">
    <property type="entry name" value="UPF0759_sf"/>
</dbReference>
<keyword evidence="2" id="KW-1185">Reference proteome</keyword>
<dbReference type="PANTHER" id="PTHR30348:SF4">
    <property type="entry name" value="DUF72 DOMAIN-CONTAINING PROTEIN"/>
    <property type="match status" value="1"/>
</dbReference>
<accession>A0A521BAW8</accession>
<evidence type="ECO:0000313" key="1">
    <source>
        <dbReference type="EMBL" id="SMO44254.1"/>
    </source>
</evidence>
<dbReference type="Proteomes" id="UP000320300">
    <property type="component" value="Unassembled WGS sequence"/>
</dbReference>
<dbReference type="InterPro" id="IPR002763">
    <property type="entry name" value="DUF72"/>
</dbReference>